<gene>
    <name evidence="1" type="ORF">H9659_11760</name>
</gene>
<name>A0ABR8PLF3_9BACL</name>
<proteinExistence type="predicted"/>
<protein>
    <submittedName>
        <fullName evidence="1">Competence protein ComK</fullName>
    </submittedName>
</protein>
<evidence type="ECO:0000313" key="1">
    <source>
        <dbReference type="EMBL" id="MBD7909000.1"/>
    </source>
</evidence>
<sequence>MQSRKNTDNYLINSDTFVLQPIREGYKLTTRVIERHTEFELPKKPIQIVKKTCELYGASLKTRTLTARHALGNRHKTPIVVAHAFDTPYIFLPTMSPNSEENVWISYHAISDVQEEEVGCKILFENGYEMKVNVSTPTMWRQFAFAALLERDFAKKQFLLQRPRTFQAQEGMFRYPVAEDTE</sequence>
<dbReference type="EMBL" id="JACSQY010000009">
    <property type="protein sequence ID" value="MBD7909000.1"/>
    <property type="molecule type" value="Genomic_DNA"/>
</dbReference>
<comment type="caution">
    <text evidence="1">The sequence shown here is derived from an EMBL/GenBank/DDBJ whole genome shotgun (WGS) entry which is preliminary data.</text>
</comment>
<dbReference type="Pfam" id="PF06338">
    <property type="entry name" value="ComK"/>
    <property type="match status" value="1"/>
</dbReference>
<dbReference type="InterPro" id="IPR010461">
    <property type="entry name" value="ComK"/>
</dbReference>
<dbReference type="RefSeq" id="WP_191690708.1">
    <property type="nucleotide sequence ID" value="NZ_JACSQY010000009.1"/>
</dbReference>
<reference evidence="1 2" key="1">
    <citation type="submission" date="2020-08" db="EMBL/GenBank/DDBJ databases">
        <title>A Genomic Blueprint of the Chicken Gut Microbiome.</title>
        <authorList>
            <person name="Gilroy R."/>
            <person name="Ravi A."/>
            <person name="Getino M."/>
            <person name="Pursley I."/>
            <person name="Horton D.L."/>
            <person name="Alikhan N.-F."/>
            <person name="Baker D."/>
            <person name="Gharbi K."/>
            <person name="Hall N."/>
            <person name="Watson M."/>
            <person name="Adriaenssens E.M."/>
            <person name="Foster-Nyarko E."/>
            <person name="Jarju S."/>
            <person name="Secka A."/>
            <person name="Antonio M."/>
            <person name="Oren A."/>
            <person name="Chaudhuri R."/>
            <person name="La Ragione R.M."/>
            <person name="Hildebrand F."/>
            <person name="Pallen M.J."/>
        </authorList>
    </citation>
    <scope>NUCLEOTIDE SEQUENCE [LARGE SCALE GENOMIC DNA]</scope>
    <source>
        <strain evidence="1 2">Sa3CUA8</strain>
    </source>
</reference>
<organism evidence="1 2">
    <name type="scientific">Sporosarcina gallistercoris</name>
    <dbReference type="NCBI Taxonomy" id="2762245"/>
    <lineage>
        <taxon>Bacteria</taxon>
        <taxon>Bacillati</taxon>
        <taxon>Bacillota</taxon>
        <taxon>Bacilli</taxon>
        <taxon>Bacillales</taxon>
        <taxon>Caryophanaceae</taxon>
        <taxon>Sporosarcina</taxon>
    </lineage>
</organism>
<evidence type="ECO:0000313" key="2">
    <source>
        <dbReference type="Proteomes" id="UP000659496"/>
    </source>
</evidence>
<dbReference type="Proteomes" id="UP000659496">
    <property type="component" value="Unassembled WGS sequence"/>
</dbReference>
<accession>A0ABR8PLF3</accession>
<keyword evidence="2" id="KW-1185">Reference proteome</keyword>